<feature type="transmembrane region" description="Helical" evidence="2">
    <location>
        <begin position="64"/>
        <end position="84"/>
    </location>
</feature>
<accession>A0A417Z1A2</accession>
<protein>
    <submittedName>
        <fullName evidence="3">Uncharacterized protein</fullName>
    </submittedName>
</protein>
<sequence>MTFLDDTQIQEGGADFIVFGVLFLAPVVLFGGLTLWLITSHAAMTSLRKRPRLLVDTFDGWRRWRTLVWALPVLGPLVYFVAWVSRRSQLMPEQFEAAREPFPDMPPIRGFVPPTPMQPPPGYLPRPGSVPPAPNDPWQPPSDGSQVR</sequence>
<dbReference type="Proteomes" id="UP000285376">
    <property type="component" value="Unassembled WGS sequence"/>
</dbReference>
<keyword evidence="2" id="KW-0472">Membrane</keyword>
<feature type="region of interest" description="Disordered" evidence="1">
    <location>
        <begin position="106"/>
        <end position="148"/>
    </location>
</feature>
<reference evidence="3 4" key="1">
    <citation type="submission" date="2018-08" db="EMBL/GenBank/DDBJ databases">
        <title>Whole genome sequence analysis of Dermacoccus abyssi bacteria isolated from Deep Mariana trench Micromonospora spp reveals genes involved in the environmental adaptation and production of secondary metabolites.</title>
        <authorList>
            <person name="Abdel-Mageed W.M."/>
            <person name="Lehri B."/>
            <person name="Nouioui I."/>
            <person name="Goodfellow I."/>
            <person name="Jaspars M."/>
            <person name="Karlyshev A."/>
        </authorList>
    </citation>
    <scope>NUCLEOTIDE SEQUENCE [LARGE SCALE GENOMIC DNA]</scope>
    <source>
        <strain evidence="3 4">MT1.1</strain>
    </source>
</reference>
<name>A0A417Z1A2_9MICO</name>
<feature type="compositionally biased region" description="Pro residues" evidence="1">
    <location>
        <begin position="113"/>
        <end position="140"/>
    </location>
</feature>
<dbReference type="RefSeq" id="WP_118914556.1">
    <property type="nucleotide sequence ID" value="NZ_CBCRVH010000018.1"/>
</dbReference>
<dbReference type="EMBL" id="QWLM01000018">
    <property type="protein sequence ID" value="RHW44304.1"/>
    <property type="molecule type" value="Genomic_DNA"/>
</dbReference>
<comment type="caution">
    <text evidence="3">The sequence shown here is derived from an EMBL/GenBank/DDBJ whole genome shotgun (WGS) entry which is preliminary data.</text>
</comment>
<dbReference type="AlphaFoldDB" id="A0A417Z1A2"/>
<evidence type="ECO:0000313" key="3">
    <source>
        <dbReference type="EMBL" id="RHW44304.1"/>
    </source>
</evidence>
<feature type="transmembrane region" description="Helical" evidence="2">
    <location>
        <begin position="16"/>
        <end position="43"/>
    </location>
</feature>
<organism evidence="3 4">
    <name type="scientific">Dermacoccus abyssi</name>
    <dbReference type="NCBI Taxonomy" id="322596"/>
    <lineage>
        <taxon>Bacteria</taxon>
        <taxon>Bacillati</taxon>
        <taxon>Actinomycetota</taxon>
        <taxon>Actinomycetes</taxon>
        <taxon>Micrococcales</taxon>
        <taxon>Dermacoccaceae</taxon>
        <taxon>Dermacoccus</taxon>
    </lineage>
</organism>
<keyword evidence="2" id="KW-1133">Transmembrane helix</keyword>
<keyword evidence="2" id="KW-0812">Transmembrane</keyword>
<gene>
    <name evidence="3" type="ORF">D1832_12805</name>
</gene>
<evidence type="ECO:0000256" key="2">
    <source>
        <dbReference type="SAM" id="Phobius"/>
    </source>
</evidence>
<evidence type="ECO:0000256" key="1">
    <source>
        <dbReference type="SAM" id="MobiDB-lite"/>
    </source>
</evidence>
<proteinExistence type="predicted"/>
<evidence type="ECO:0000313" key="4">
    <source>
        <dbReference type="Proteomes" id="UP000285376"/>
    </source>
</evidence>